<gene>
    <name evidence="2" type="ORF">BHM03_00038952</name>
</gene>
<evidence type="ECO:0000313" key="2">
    <source>
        <dbReference type="EMBL" id="RZR74589.1"/>
    </source>
</evidence>
<evidence type="ECO:0000256" key="1">
    <source>
        <dbReference type="SAM" id="MobiDB-lite"/>
    </source>
</evidence>
<feature type="compositionally biased region" description="Basic and acidic residues" evidence="1">
    <location>
        <begin position="18"/>
        <end position="30"/>
    </location>
</feature>
<feature type="region of interest" description="Disordered" evidence="1">
    <location>
        <begin position="18"/>
        <end position="43"/>
    </location>
</feature>
<proteinExistence type="predicted"/>
<accession>A0A445MK00</accession>
<protein>
    <submittedName>
        <fullName evidence="2">Uncharacterized protein</fullName>
    </submittedName>
</protein>
<feature type="non-terminal residue" evidence="2">
    <location>
        <position position="1"/>
    </location>
</feature>
<dbReference type="Proteomes" id="UP000290560">
    <property type="component" value="Unassembled WGS sequence"/>
</dbReference>
<name>A0A445MK00_ENSVE</name>
<sequence>SLAEVRYEICRRDHEAHWKHTGRSPEEDRKTHRKNTGGYQIGGRFYLHPKKIDSGCRCASRRRTREWT</sequence>
<organism evidence="2">
    <name type="scientific">Ensete ventricosum</name>
    <name type="common">Abyssinian banana</name>
    <name type="synonym">Musa ensete</name>
    <dbReference type="NCBI Taxonomy" id="4639"/>
    <lineage>
        <taxon>Eukaryota</taxon>
        <taxon>Viridiplantae</taxon>
        <taxon>Streptophyta</taxon>
        <taxon>Embryophyta</taxon>
        <taxon>Tracheophyta</taxon>
        <taxon>Spermatophyta</taxon>
        <taxon>Magnoliopsida</taxon>
        <taxon>Liliopsida</taxon>
        <taxon>Zingiberales</taxon>
        <taxon>Musaceae</taxon>
        <taxon>Ensete</taxon>
    </lineage>
</organism>
<dbReference type="AlphaFoldDB" id="A0A445MK00"/>
<dbReference type="EMBL" id="KV876300">
    <property type="protein sequence ID" value="RZR74589.1"/>
    <property type="molecule type" value="Genomic_DNA"/>
</dbReference>
<reference evidence="2" key="1">
    <citation type="journal article" date="2018" name="Data Brief">
        <title>Genome sequence data from 17 accessions of Ensete ventricosum, a staple food crop for millions in Ethiopia.</title>
        <authorList>
            <person name="Yemataw Z."/>
            <person name="Muzemil S."/>
            <person name="Ambachew D."/>
            <person name="Tripathi L."/>
            <person name="Tesfaye K."/>
            <person name="Chala A."/>
            <person name="Farbos A."/>
            <person name="O'Neill P."/>
            <person name="Moore K."/>
            <person name="Grant M."/>
            <person name="Studholme D.J."/>
        </authorList>
    </citation>
    <scope>NUCLEOTIDE SEQUENCE [LARGE SCALE GENOMIC DNA]</scope>
    <source>
        <tissue evidence="2">Leaf</tissue>
    </source>
</reference>